<organism evidence="13 14">
    <name type="scientific">Afipia massiliensis</name>
    <dbReference type="NCBI Taxonomy" id="211460"/>
    <lineage>
        <taxon>Bacteria</taxon>
        <taxon>Pseudomonadati</taxon>
        <taxon>Pseudomonadota</taxon>
        <taxon>Alphaproteobacteria</taxon>
        <taxon>Hyphomicrobiales</taxon>
        <taxon>Nitrobacteraceae</taxon>
        <taxon>Afipia</taxon>
    </lineage>
</organism>
<name>A0A840MTX6_9BRAD</name>
<dbReference type="InterPro" id="IPR051045">
    <property type="entry name" value="TonB-dependent_transducer"/>
</dbReference>
<dbReference type="InterPro" id="IPR006260">
    <property type="entry name" value="TonB/TolA_C"/>
</dbReference>
<proteinExistence type="inferred from homology"/>
<evidence type="ECO:0000256" key="4">
    <source>
        <dbReference type="ARBA" id="ARBA00022475"/>
    </source>
</evidence>
<keyword evidence="7" id="KW-0653">Protein transport</keyword>
<dbReference type="InterPro" id="IPR037682">
    <property type="entry name" value="TonB_C"/>
</dbReference>
<dbReference type="NCBIfam" id="TIGR01352">
    <property type="entry name" value="tonB_Cterm"/>
    <property type="match status" value="1"/>
</dbReference>
<dbReference type="EMBL" id="JACHIJ010000002">
    <property type="protein sequence ID" value="MBB5051839.1"/>
    <property type="molecule type" value="Genomic_DNA"/>
</dbReference>
<evidence type="ECO:0000256" key="3">
    <source>
        <dbReference type="ARBA" id="ARBA00022448"/>
    </source>
</evidence>
<evidence type="ECO:0000256" key="6">
    <source>
        <dbReference type="ARBA" id="ARBA00022692"/>
    </source>
</evidence>
<comment type="subcellular location">
    <subcellularLocation>
        <location evidence="1">Cell inner membrane</location>
        <topology evidence="1">Single-pass membrane protein</topology>
        <orientation evidence="1">Periplasmic side</orientation>
    </subcellularLocation>
</comment>
<evidence type="ECO:0000313" key="14">
    <source>
        <dbReference type="Proteomes" id="UP000521227"/>
    </source>
</evidence>
<dbReference type="GO" id="GO:0031992">
    <property type="term" value="F:energy transducer activity"/>
    <property type="evidence" value="ECO:0007669"/>
    <property type="project" value="TreeGrafter"/>
</dbReference>
<evidence type="ECO:0000256" key="10">
    <source>
        <dbReference type="SAM" id="MobiDB-lite"/>
    </source>
</evidence>
<dbReference type="AlphaFoldDB" id="A0A840MTX6"/>
<feature type="region of interest" description="Disordered" evidence="10">
    <location>
        <begin position="89"/>
        <end position="126"/>
    </location>
</feature>
<dbReference type="RefSeq" id="WP_184083894.1">
    <property type="nucleotide sequence ID" value="NZ_JACHIJ010000002.1"/>
</dbReference>
<dbReference type="Pfam" id="PF03544">
    <property type="entry name" value="TonB_C"/>
    <property type="match status" value="1"/>
</dbReference>
<dbReference type="PANTHER" id="PTHR33446:SF2">
    <property type="entry name" value="PROTEIN TONB"/>
    <property type="match status" value="1"/>
</dbReference>
<dbReference type="SUPFAM" id="SSF74653">
    <property type="entry name" value="TolA/TonB C-terminal domain"/>
    <property type="match status" value="1"/>
</dbReference>
<dbReference type="PROSITE" id="PS52015">
    <property type="entry name" value="TONB_CTD"/>
    <property type="match status" value="1"/>
</dbReference>
<evidence type="ECO:0000313" key="13">
    <source>
        <dbReference type="EMBL" id="MBB5051839.1"/>
    </source>
</evidence>
<keyword evidence="9 11" id="KW-0472">Membrane</keyword>
<protein>
    <submittedName>
        <fullName evidence="13">Protein TonB</fullName>
    </submittedName>
</protein>
<evidence type="ECO:0000256" key="9">
    <source>
        <dbReference type="ARBA" id="ARBA00023136"/>
    </source>
</evidence>
<keyword evidence="3" id="KW-0813">Transport</keyword>
<dbReference type="GO" id="GO:0098797">
    <property type="term" value="C:plasma membrane protein complex"/>
    <property type="evidence" value="ECO:0007669"/>
    <property type="project" value="TreeGrafter"/>
</dbReference>
<keyword evidence="8 11" id="KW-1133">Transmembrane helix</keyword>
<dbReference type="GO" id="GO:0015031">
    <property type="term" value="P:protein transport"/>
    <property type="evidence" value="ECO:0007669"/>
    <property type="project" value="UniProtKB-KW"/>
</dbReference>
<dbReference type="Proteomes" id="UP000521227">
    <property type="component" value="Unassembled WGS sequence"/>
</dbReference>
<dbReference type="GO" id="GO:0055085">
    <property type="term" value="P:transmembrane transport"/>
    <property type="evidence" value="ECO:0007669"/>
    <property type="project" value="InterPro"/>
</dbReference>
<feature type="transmembrane region" description="Helical" evidence="11">
    <location>
        <begin position="18"/>
        <end position="39"/>
    </location>
</feature>
<sequence length="226" mass="24278">MRPLATDDSADLTPASTFARLILFPAFVGILFIGGVAWLRLELAAAGGTPEQIPLVQVHLMPRLDSLSIPVDSEQQSLAIATPSPVRGITEAPSSISDRTLTRFPAEESAPPSDPPMPSAGLKDIPDPIQDDAKTTFRTELARHIARFQRYPKGAERQHLQGTVRAVFSINRAGKLLGVRVKGSSGQSVLDHAALETIRRAQPLPRIPPALSDTLNVEVTLGFDPS</sequence>
<keyword evidence="5" id="KW-0997">Cell inner membrane</keyword>
<evidence type="ECO:0000256" key="2">
    <source>
        <dbReference type="ARBA" id="ARBA00006555"/>
    </source>
</evidence>
<comment type="caution">
    <text evidence="13">The sequence shown here is derived from an EMBL/GenBank/DDBJ whole genome shotgun (WGS) entry which is preliminary data.</text>
</comment>
<gene>
    <name evidence="13" type="ORF">HNQ36_001793</name>
</gene>
<accession>A0A840MTX6</accession>
<keyword evidence="4" id="KW-1003">Cell membrane</keyword>
<evidence type="ECO:0000256" key="1">
    <source>
        <dbReference type="ARBA" id="ARBA00004383"/>
    </source>
</evidence>
<evidence type="ECO:0000259" key="12">
    <source>
        <dbReference type="PROSITE" id="PS52015"/>
    </source>
</evidence>
<dbReference type="PANTHER" id="PTHR33446">
    <property type="entry name" value="PROTEIN TONB-RELATED"/>
    <property type="match status" value="1"/>
</dbReference>
<evidence type="ECO:0000256" key="7">
    <source>
        <dbReference type="ARBA" id="ARBA00022927"/>
    </source>
</evidence>
<evidence type="ECO:0000256" key="5">
    <source>
        <dbReference type="ARBA" id="ARBA00022519"/>
    </source>
</evidence>
<evidence type="ECO:0000256" key="8">
    <source>
        <dbReference type="ARBA" id="ARBA00022989"/>
    </source>
</evidence>
<reference evidence="13 14" key="1">
    <citation type="submission" date="2020-08" db="EMBL/GenBank/DDBJ databases">
        <title>Genomic Encyclopedia of Type Strains, Phase IV (KMG-IV): sequencing the most valuable type-strain genomes for metagenomic binning, comparative biology and taxonomic classification.</title>
        <authorList>
            <person name="Goeker M."/>
        </authorList>
    </citation>
    <scope>NUCLEOTIDE SEQUENCE [LARGE SCALE GENOMIC DNA]</scope>
    <source>
        <strain evidence="13 14">DSM 17498</strain>
    </source>
</reference>
<feature type="domain" description="TonB C-terminal" evidence="12">
    <location>
        <begin position="136"/>
        <end position="226"/>
    </location>
</feature>
<evidence type="ECO:0000256" key="11">
    <source>
        <dbReference type="SAM" id="Phobius"/>
    </source>
</evidence>
<comment type="similarity">
    <text evidence="2">Belongs to the TonB family.</text>
</comment>
<keyword evidence="6 11" id="KW-0812">Transmembrane</keyword>
<dbReference type="Gene3D" id="3.30.1150.10">
    <property type="match status" value="1"/>
</dbReference>